<feature type="transmembrane region" description="Helical" evidence="1">
    <location>
        <begin position="24"/>
        <end position="46"/>
    </location>
</feature>
<dbReference type="GO" id="GO:0020037">
    <property type="term" value="F:heme binding"/>
    <property type="evidence" value="ECO:0007669"/>
    <property type="project" value="TreeGrafter"/>
</dbReference>
<dbReference type="PANTHER" id="PTHR19372:SF7">
    <property type="entry name" value="SULFITE OXIDASE, MITOCHONDRIAL"/>
    <property type="match status" value="1"/>
</dbReference>
<organism evidence="3 4">
    <name type="scientific">Iamia majanohamensis</name>
    <dbReference type="NCBI Taxonomy" id="467976"/>
    <lineage>
        <taxon>Bacteria</taxon>
        <taxon>Bacillati</taxon>
        <taxon>Actinomycetota</taxon>
        <taxon>Acidimicrobiia</taxon>
        <taxon>Acidimicrobiales</taxon>
        <taxon>Iamiaceae</taxon>
        <taxon>Iamia</taxon>
    </lineage>
</organism>
<feature type="transmembrane region" description="Helical" evidence="1">
    <location>
        <begin position="109"/>
        <end position="126"/>
    </location>
</feature>
<protein>
    <submittedName>
        <fullName evidence="3">Molybdopterin-dependent oxidoreductase</fullName>
    </submittedName>
</protein>
<dbReference type="SUPFAM" id="SSF56524">
    <property type="entry name" value="Oxidoreductase molybdopterin-binding domain"/>
    <property type="match status" value="1"/>
</dbReference>
<dbReference type="SUPFAM" id="SSF81296">
    <property type="entry name" value="E set domains"/>
    <property type="match status" value="1"/>
</dbReference>
<sequence length="541" mass="56344">MSDPTVATRPGAPPLDPDAARRRATAAGVLATAAALVVTEAVGLLAPTRPSLVLAVETWFLDTFAGSLKDLAVALFGTQDKTALAVGTVLVALLVGAGMGRLEQRRPGAGVVGIATFGVLGVLATWRTPQGSVPLALLAAALGVAAGAAVLLLLLERFGVRPAPWAAGRAGVADPFAPEAPGAGLGLVTATRRDVLVWGAGTGAAIVAAGAVGQEVRSTLRASAAALPERLPAAVATEAVPADTLAVDGLTPYIVPNVDFYRIDTALQTPVVDTGSWTLRVTGLVDRELELSYADLLARDLVEEVVTLSCVSNEVGGDLVGNARWRGIPLRDLLAEAGVDPAATQVVGESVDGFTAGFPLAALDDPDRAALLAVGMNGAPLPRAHGFPARLVVSGLYGYVSATKWLREVRLTTLDEDGYWIDRGWAKDGPVKTQCRIDVPRRNSDLRAGPVPVAGVAWAPSRGIERVEVRIDDGPWQEAELGPVTSDDTWVQWLLRWDAPAGDHTIEARATDGTGATQREERTDVLPDGATGWPQRLVRVD</sequence>
<reference evidence="3" key="1">
    <citation type="submission" date="2023-01" db="EMBL/GenBank/DDBJ databases">
        <title>The diversity of Class Acidimicrobiia in South China Sea sediment environments and the proposal of Iamia marina sp. nov., a novel species of the genus Iamia.</title>
        <authorList>
            <person name="He Y."/>
            <person name="Tian X."/>
        </authorList>
    </citation>
    <scope>NUCLEOTIDE SEQUENCE</scope>
    <source>
        <strain evidence="3">DSM 19957</strain>
    </source>
</reference>
<dbReference type="Pfam" id="PF00174">
    <property type="entry name" value="Oxidored_molyb"/>
    <property type="match status" value="1"/>
</dbReference>
<dbReference type="PANTHER" id="PTHR19372">
    <property type="entry name" value="SULFITE REDUCTASE"/>
    <property type="match status" value="1"/>
</dbReference>
<dbReference type="Proteomes" id="UP001216390">
    <property type="component" value="Chromosome"/>
</dbReference>
<dbReference type="InterPro" id="IPR036374">
    <property type="entry name" value="OxRdtase_Mopterin-bd_sf"/>
</dbReference>
<gene>
    <name evidence="3" type="ORF">PO878_11525</name>
</gene>
<feature type="transmembrane region" description="Helical" evidence="1">
    <location>
        <begin position="132"/>
        <end position="155"/>
    </location>
</feature>
<name>A0AAE9Y385_9ACTN</name>
<dbReference type="InterPro" id="IPR014756">
    <property type="entry name" value="Ig_E-set"/>
</dbReference>
<dbReference type="KEGG" id="ima:PO878_11525"/>
<keyword evidence="1" id="KW-1133">Transmembrane helix</keyword>
<evidence type="ECO:0000259" key="2">
    <source>
        <dbReference type="Pfam" id="PF00174"/>
    </source>
</evidence>
<dbReference type="Gene3D" id="2.60.40.650">
    <property type="match status" value="1"/>
</dbReference>
<dbReference type="GO" id="GO:0006790">
    <property type="term" value="P:sulfur compound metabolic process"/>
    <property type="evidence" value="ECO:0007669"/>
    <property type="project" value="TreeGrafter"/>
</dbReference>
<dbReference type="AlphaFoldDB" id="A0AAE9Y385"/>
<dbReference type="GO" id="GO:0008482">
    <property type="term" value="F:sulfite oxidase activity"/>
    <property type="evidence" value="ECO:0007669"/>
    <property type="project" value="TreeGrafter"/>
</dbReference>
<dbReference type="GO" id="GO:0043546">
    <property type="term" value="F:molybdopterin cofactor binding"/>
    <property type="evidence" value="ECO:0007669"/>
    <property type="project" value="TreeGrafter"/>
</dbReference>
<proteinExistence type="predicted"/>
<evidence type="ECO:0000313" key="3">
    <source>
        <dbReference type="EMBL" id="WCO65127.1"/>
    </source>
</evidence>
<feature type="transmembrane region" description="Helical" evidence="1">
    <location>
        <begin position="83"/>
        <end position="102"/>
    </location>
</feature>
<keyword evidence="4" id="KW-1185">Reference proteome</keyword>
<accession>A0AAE9Y385</accession>
<dbReference type="EMBL" id="CP116942">
    <property type="protein sequence ID" value="WCO65127.1"/>
    <property type="molecule type" value="Genomic_DNA"/>
</dbReference>
<evidence type="ECO:0000256" key="1">
    <source>
        <dbReference type="SAM" id="Phobius"/>
    </source>
</evidence>
<keyword evidence="1" id="KW-0812">Transmembrane</keyword>
<dbReference type="Gene3D" id="3.90.420.10">
    <property type="entry name" value="Oxidoreductase, molybdopterin-binding domain"/>
    <property type="match status" value="1"/>
</dbReference>
<evidence type="ECO:0000313" key="4">
    <source>
        <dbReference type="Proteomes" id="UP001216390"/>
    </source>
</evidence>
<dbReference type="InterPro" id="IPR000572">
    <property type="entry name" value="OxRdtase_Mopterin-bd_dom"/>
</dbReference>
<dbReference type="RefSeq" id="WP_272734652.1">
    <property type="nucleotide sequence ID" value="NZ_CP116942.1"/>
</dbReference>
<feature type="domain" description="Oxidoreductase molybdopterin-binding" evidence="2">
    <location>
        <begin position="267"/>
        <end position="420"/>
    </location>
</feature>
<keyword evidence="1" id="KW-0472">Membrane</keyword>